<accession>A0A926HSJ6</accession>
<sequence>MANYKGGANTICPFYERETDRSITCEGLRENSVLTMRFPARKDKSAWQEEFCMTFAYRRCPLARACYEKYEEPERYAVRAAASGM</sequence>
<proteinExistence type="predicted"/>
<dbReference type="Proteomes" id="UP000651482">
    <property type="component" value="Unassembled WGS sequence"/>
</dbReference>
<evidence type="ECO:0000313" key="2">
    <source>
        <dbReference type="Proteomes" id="UP000651482"/>
    </source>
</evidence>
<evidence type="ECO:0000313" key="1">
    <source>
        <dbReference type="EMBL" id="MBC8533466.1"/>
    </source>
</evidence>
<protein>
    <submittedName>
        <fullName evidence="1">Uncharacterized protein</fullName>
    </submittedName>
</protein>
<name>A0A926HSJ6_9FIRM</name>
<organism evidence="1 2">
    <name type="scientific">Yeguia hominis</name>
    <dbReference type="NCBI Taxonomy" id="2763662"/>
    <lineage>
        <taxon>Bacteria</taxon>
        <taxon>Bacillati</taxon>
        <taxon>Bacillota</taxon>
        <taxon>Clostridia</taxon>
        <taxon>Eubacteriales</taxon>
        <taxon>Yeguiaceae</taxon>
        <taxon>Yeguia</taxon>
    </lineage>
</organism>
<keyword evidence="2" id="KW-1185">Reference proteome</keyword>
<dbReference type="AlphaFoldDB" id="A0A926HSJ6"/>
<gene>
    <name evidence="1" type="ORF">IAG03_05500</name>
</gene>
<dbReference type="EMBL" id="JACRSN010000006">
    <property type="protein sequence ID" value="MBC8533466.1"/>
    <property type="molecule type" value="Genomic_DNA"/>
</dbReference>
<reference evidence="1" key="1">
    <citation type="submission" date="2020-08" db="EMBL/GenBank/DDBJ databases">
        <title>Genome public.</title>
        <authorList>
            <person name="Liu C."/>
            <person name="Sun Q."/>
        </authorList>
    </citation>
    <scope>NUCLEOTIDE SEQUENCE</scope>
    <source>
        <strain evidence="1">NSJ-40</strain>
    </source>
</reference>
<dbReference type="RefSeq" id="WP_249318847.1">
    <property type="nucleotide sequence ID" value="NZ_JACRSN010000006.1"/>
</dbReference>
<comment type="caution">
    <text evidence="1">The sequence shown here is derived from an EMBL/GenBank/DDBJ whole genome shotgun (WGS) entry which is preliminary data.</text>
</comment>